<dbReference type="AlphaFoldDB" id="A0A419WWX9"/>
<dbReference type="OrthoDB" id="1491885at2"/>
<dbReference type="Pfam" id="PF14127">
    <property type="entry name" value="DUF4294"/>
    <property type="match status" value="1"/>
</dbReference>
<dbReference type="InterPro" id="IPR025636">
    <property type="entry name" value="DUF4294"/>
</dbReference>
<keyword evidence="2" id="KW-1185">Reference proteome</keyword>
<reference evidence="1 2" key="1">
    <citation type="submission" date="2018-09" db="EMBL/GenBank/DDBJ databases">
        <title>Genomic Encyclopedia of Archaeal and Bacterial Type Strains, Phase II (KMG-II): from individual species to whole genera.</title>
        <authorList>
            <person name="Goeker M."/>
        </authorList>
    </citation>
    <scope>NUCLEOTIDE SEQUENCE [LARGE SCALE GENOMIC DNA]</scope>
    <source>
        <strain evidence="1 2">DSM 21950</strain>
    </source>
</reference>
<dbReference type="EMBL" id="RAPQ01000010">
    <property type="protein sequence ID" value="RKD99992.1"/>
    <property type="molecule type" value="Genomic_DNA"/>
</dbReference>
<name>A0A419WWX9_9BACT</name>
<accession>A0A419WWX9</accession>
<sequence length="225" mass="26665">MRLVGLGILIMGSILILLCTESNAKTRAEDRYNLLLDTVVFADTNLHVNLDEINVKRYKKRKRKHYRSTRKYWRTVRNVRIVYPYAEEANNTIIRLNEQLKNVHSKKERRKLIRKEYKGLMKEYKKPLMKLKISQGKLLMKLIDRESGHSSYYHLKELKGSVTAVFWQSIAAMFGTSLKAEYDPLGKDWMVEEILDRIKNRELPPPYPLRTKRKFPSTKEMLPHT</sequence>
<dbReference type="RefSeq" id="WP_120240742.1">
    <property type="nucleotide sequence ID" value="NZ_RAPQ01000010.1"/>
</dbReference>
<protein>
    <submittedName>
        <fullName evidence="1">Uncharacterized protein DUF4294</fullName>
    </submittedName>
</protein>
<evidence type="ECO:0000313" key="1">
    <source>
        <dbReference type="EMBL" id="RKD99992.1"/>
    </source>
</evidence>
<dbReference type="Proteomes" id="UP000284531">
    <property type="component" value="Unassembled WGS sequence"/>
</dbReference>
<gene>
    <name evidence="1" type="ORF">BXY64_2978</name>
</gene>
<comment type="caution">
    <text evidence="1">The sequence shown here is derived from an EMBL/GenBank/DDBJ whole genome shotgun (WGS) entry which is preliminary data.</text>
</comment>
<evidence type="ECO:0000313" key="2">
    <source>
        <dbReference type="Proteomes" id="UP000284531"/>
    </source>
</evidence>
<organism evidence="1 2">
    <name type="scientific">Marinifilum flexuosum</name>
    <dbReference type="NCBI Taxonomy" id="1117708"/>
    <lineage>
        <taxon>Bacteria</taxon>
        <taxon>Pseudomonadati</taxon>
        <taxon>Bacteroidota</taxon>
        <taxon>Bacteroidia</taxon>
        <taxon>Marinilabiliales</taxon>
        <taxon>Marinifilaceae</taxon>
    </lineage>
</organism>
<proteinExistence type="predicted"/>